<feature type="transmembrane region" description="Helical" evidence="8">
    <location>
        <begin position="109"/>
        <end position="129"/>
    </location>
</feature>
<comment type="similarity">
    <text evidence="2 8">Belongs to the 4-toluene sulfonate uptake permease (TSUP) (TC 2.A.102) family.</text>
</comment>
<keyword evidence="5 8" id="KW-0812">Transmembrane</keyword>
<keyword evidence="6 8" id="KW-1133">Transmembrane helix</keyword>
<evidence type="ECO:0000313" key="10">
    <source>
        <dbReference type="Proteomes" id="UP000321638"/>
    </source>
</evidence>
<dbReference type="RefSeq" id="WP_147852532.1">
    <property type="nucleotide sequence ID" value="NZ_VDUZ01000088.1"/>
</dbReference>
<feature type="transmembrane region" description="Helical" evidence="8">
    <location>
        <begin position="20"/>
        <end position="43"/>
    </location>
</feature>
<evidence type="ECO:0000256" key="3">
    <source>
        <dbReference type="ARBA" id="ARBA00022448"/>
    </source>
</evidence>
<feature type="transmembrane region" description="Helical" evidence="8">
    <location>
        <begin position="194"/>
        <end position="216"/>
    </location>
</feature>
<evidence type="ECO:0000256" key="5">
    <source>
        <dbReference type="ARBA" id="ARBA00022692"/>
    </source>
</evidence>
<keyword evidence="7 8" id="KW-0472">Membrane</keyword>
<dbReference type="InterPro" id="IPR052017">
    <property type="entry name" value="TSUP"/>
</dbReference>
<evidence type="ECO:0000256" key="2">
    <source>
        <dbReference type="ARBA" id="ARBA00009142"/>
    </source>
</evidence>
<sequence length="261" mass="26847">MSGPMWEAAFNEVWRPELAIVGLTALAAGFVRGMAGFGAALILTPVFSAFYSPALAVPTLGVADLLIGLPMTIRAWQRCRWREVLPLAAAAVVMLPLGTWVLATASPVILRIAMSLCVLLAVGVLATGWRYAGQPGLPATLLAGGASGVMAGAVGIGGPPVVVFWLAGQANAALARANTIAFFGVTSIGTQSMYWLNGLLTPTVFVMAALLVPVYGAGLYTGARAFSMVSETTFRRIAFTLVAAVAVSTLVAAVASLISAH</sequence>
<dbReference type="InterPro" id="IPR002781">
    <property type="entry name" value="TM_pro_TauE-like"/>
</dbReference>
<dbReference type="PANTHER" id="PTHR30269:SF37">
    <property type="entry name" value="MEMBRANE TRANSPORTER PROTEIN"/>
    <property type="match status" value="1"/>
</dbReference>
<keyword evidence="4 8" id="KW-1003">Cell membrane</keyword>
<comment type="subcellular location">
    <subcellularLocation>
        <location evidence="1 8">Cell membrane</location>
        <topology evidence="1 8">Multi-pass membrane protein</topology>
    </subcellularLocation>
</comment>
<evidence type="ECO:0000256" key="8">
    <source>
        <dbReference type="RuleBase" id="RU363041"/>
    </source>
</evidence>
<protein>
    <recommendedName>
        <fullName evidence="8">Probable membrane transporter protein</fullName>
    </recommendedName>
</protein>
<evidence type="ECO:0000256" key="6">
    <source>
        <dbReference type="ARBA" id="ARBA00022989"/>
    </source>
</evidence>
<dbReference type="Pfam" id="PF01925">
    <property type="entry name" value="TauE"/>
    <property type="match status" value="1"/>
</dbReference>
<feature type="transmembrane region" description="Helical" evidence="8">
    <location>
        <begin position="84"/>
        <end position="103"/>
    </location>
</feature>
<dbReference type="OrthoDB" id="9795324at2"/>
<dbReference type="GO" id="GO:0005886">
    <property type="term" value="C:plasma membrane"/>
    <property type="evidence" value="ECO:0007669"/>
    <property type="project" value="UniProtKB-SubCell"/>
</dbReference>
<name>A0A5C8P7I3_9HYPH</name>
<evidence type="ECO:0000313" key="9">
    <source>
        <dbReference type="EMBL" id="TXL69330.1"/>
    </source>
</evidence>
<feature type="transmembrane region" description="Helical" evidence="8">
    <location>
        <begin position="141"/>
        <end position="167"/>
    </location>
</feature>
<reference evidence="9 10" key="1">
    <citation type="submission" date="2019-06" db="EMBL/GenBank/DDBJ databases">
        <title>New taxonomy in bacterial strain CC-CFT640, isolated from vineyard.</title>
        <authorList>
            <person name="Lin S.-Y."/>
            <person name="Tsai C.-F."/>
            <person name="Young C.-C."/>
        </authorList>
    </citation>
    <scope>NUCLEOTIDE SEQUENCE [LARGE SCALE GENOMIC DNA]</scope>
    <source>
        <strain evidence="9 10">CC-CFT640</strain>
    </source>
</reference>
<evidence type="ECO:0000256" key="7">
    <source>
        <dbReference type="ARBA" id="ARBA00023136"/>
    </source>
</evidence>
<dbReference type="AlphaFoldDB" id="A0A5C8P7I3"/>
<gene>
    <name evidence="9" type="ORF">FHP25_39535</name>
</gene>
<evidence type="ECO:0000256" key="4">
    <source>
        <dbReference type="ARBA" id="ARBA00022475"/>
    </source>
</evidence>
<proteinExistence type="inferred from homology"/>
<comment type="caution">
    <text evidence="9">The sequence shown here is derived from an EMBL/GenBank/DDBJ whole genome shotgun (WGS) entry which is preliminary data.</text>
</comment>
<feature type="transmembrane region" description="Helical" evidence="8">
    <location>
        <begin position="237"/>
        <end position="258"/>
    </location>
</feature>
<keyword evidence="3" id="KW-0813">Transport</keyword>
<accession>A0A5C8P7I3</accession>
<evidence type="ECO:0000256" key="1">
    <source>
        <dbReference type="ARBA" id="ARBA00004651"/>
    </source>
</evidence>
<dbReference type="EMBL" id="VDUZ01000088">
    <property type="protein sequence ID" value="TXL69330.1"/>
    <property type="molecule type" value="Genomic_DNA"/>
</dbReference>
<feature type="transmembrane region" description="Helical" evidence="8">
    <location>
        <begin position="49"/>
        <end position="72"/>
    </location>
</feature>
<keyword evidence="10" id="KW-1185">Reference proteome</keyword>
<dbReference type="Proteomes" id="UP000321638">
    <property type="component" value="Unassembled WGS sequence"/>
</dbReference>
<dbReference type="PANTHER" id="PTHR30269">
    <property type="entry name" value="TRANSMEMBRANE PROTEIN YFCA"/>
    <property type="match status" value="1"/>
</dbReference>
<organism evidence="9 10">
    <name type="scientific">Vineibacter terrae</name>
    <dbReference type="NCBI Taxonomy" id="2586908"/>
    <lineage>
        <taxon>Bacteria</taxon>
        <taxon>Pseudomonadati</taxon>
        <taxon>Pseudomonadota</taxon>
        <taxon>Alphaproteobacteria</taxon>
        <taxon>Hyphomicrobiales</taxon>
        <taxon>Vineibacter</taxon>
    </lineage>
</organism>